<gene>
    <name evidence="4" type="ORF">THAOC_37516</name>
</gene>
<dbReference type="OrthoDB" id="19606at2759"/>
<dbReference type="OMA" id="VAVQWII"/>
<accession>K0R5U4</accession>
<dbReference type="EMBL" id="AGNL01050345">
    <property type="protein sequence ID" value="EJK43986.1"/>
    <property type="molecule type" value="Genomic_DNA"/>
</dbReference>
<comment type="caution">
    <text evidence="4">The sequence shown here is derived from an EMBL/GenBank/DDBJ whole genome shotgun (WGS) entry which is preliminary data.</text>
</comment>
<dbReference type="Pfam" id="PF04884">
    <property type="entry name" value="UVB_sens_prot"/>
    <property type="match status" value="1"/>
</dbReference>
<evidence type="ECO:0000256" key="2">
    <source>
        <dbReference type="SAM" id="MobiDB-lite"/>
    </source>
</evidence>
<name>K0R5U4_THAOC</name>
<reference evidence="4 5" key="1">
    <citation type="journal article" date="2012" name="Genome Biol.">
        <title>Genome and low-iron response of an oceanic diatom adapted to chronic iron limitation.</title>
        <authorList>
            <person name="Lommer M."/>
            <person name="Specht M."/>
            <person name="Roy A.S."/>
            <person name="Kraemer L."/>
            <person name="Andreson R."/>
            <person name="Gutowska M.A."/>
            <person name="Wolf J."/>
            <person name="Bergner S.V."/>
            <person name="Schilhabel M.B."/>
            <person name="Klostermeier U.C."/>
            <person name="Beiko R.G."/>
            <person name="Rosenstiel P."/>
            <person name="Hippler M."/>
            <person name="Laroche J."/>
        </authorList>
    </citation>
    <scope>NUCLEOTIDE SEQUENCE [LARGE SCALE GENOMIC DNA]</scope>
    <source>
        <strain evidence="4 5">CCMP1005</strain>
    </source>
</reference>
<evidence type="ECO:0000313" key="5">
    <source>
        <dbReference type="Proteomes" id="UP000266841"/>
    </source>
</evidence>
<comment type="similarity">
    <text evidence="1">Belongs to the RUS1 family.</text>
</comment>
<feature type="domain" description="Protein root UVB sensitive/RUS" evidence="3">
    <location>
        <begin position="106"/>
        <end position="384"/>
    </location>
</feature>
<evidence type="ECO:0000259" key="3">
    <source>
        <dbReference type="Pfam" id="PF04884"/>
    </source>
</evidence>
<dbReference type="Proteomes" id="UP000266841">
    <property type="component" value="Unassembled WGS sequence"/>
</dbReference>
<dbReference type="AlphaFoldDB" id="K0R5U4"/>
<feature type="region of interest" description="Disordered" evidence="2">
    <location>
        <begin position="209"/>
        <end position="228"/>
    </location>
</feature>
<evidence type="ECO:0000256" key="1">
    <source>
        <dbReference type="ARBA" id="ARBA00007558"/>
    </source>
</evidence>
<keyword evidence="5" id="KW-1185">Reference proteome</keyword>
<dbReference type="eggNOG" id="KOG4249">
    <property type="taxonomic scope" value="Eukaryota"/>
</dbReference>
<protein>
    <recommendedName>
        <fullName evidence="3">Protein root UVB sensitive/RUS domain-containing protein</fullName>
    </recommendedName>
</protein>
<organism evidence="4 5">
    <name type="scientific">Thalassiosira oceanica</name>
    <name type="common">Marine diatom</name>
    <dbReference type="NCBI Taxonomy" id="159749"/>
    <lineage>
        <taxon>Eukaryota</taxon>
        <taxon>Sar</taxon>
        <taxon>Stramenopiles</taxon>
        <taxon>Ochrophyta</taxon>
        <taxon>Bacillariophyta</taxon>
        <taxon>Coscinodiscophyceae</taxon>
        <taxon>Thalassiosirophycidae</taxon>
        <taxon>Thalassiosirales</taxon>
        <taxon>Thalassiosiraceae</taxon>
        <taxon>Thalassiosira</taxon>
    </lineage>
</organism>
<dbReference type="PANTHER" id="PTHR12770">
    <property type="entry name" value="RUS1 FAMILY PROTEIN C16ORF58"/>
    <property type="match status" value="1"/>
</dbReference>
<dbReference type="InterPro" id="IPR006968">
    <property type="entry name" value="RUS_fam"/>
</dbReference>
<evidence type="ECO:0000313" key="4">
    <source>
        <dbReference type="EMBL" id="EJK43986.1"/>
    </source>
</evidence>
<proteinExistence type="inferred from homology"/>
<dbReference type="PANTHER" id="PTHR12770:SF22">
    <property type="entry name" value="PROTEIN ROOT UVB SENSITIVE 1, CHLOROPLASTIC"/>
    <property type="match status" value="1"/>
</dbReference>
<sequence>MRHTFGSSRGGDSRLNSIVRYFASASRHSESHVCLKNTPKDFDQSAAAYPDIIKDENEIQVWEQTISSSNANKNGGDDDSRRTLYRSEGPGKWLKVESPPASRQSMSLASFVHHFLPAKYPESVCSSYSTFASYCMCANIAGSAAMVLSTQALLVAVGVGSQSAAPMAAALNWLLKDFAGQLGGVLFVSQLGIDHEFWKRKINRLFRENNQGNNTGRPKKGNYQRGTADTNPKRWRMVAALALDLSTLLEICTPLLGPQYFLPCASVANVGKNIGWLAASASRAAINQSLSAGGSYSSSSGSNLGDVTAKSGSQAIVASLVGTALGIFFSKTLYADHGTVGVMSGFIVLSAVHQVATYKALMAVPLRSLDRHRLHIVLSEFSRTSSVPSPSQVATKEKFFPLITPDHSCNWLFVGSPLLEICPKGISELQGLILWRDDAMQHEQYILKVGPASIQLTFLDDANEVDLLRGQLHAYLAHNRMKTDLAYDEDAVRLDTHRSMDSQFGEFQEMLLEKGWQIGPGFVSIECGSSHRLKIDTCRASL</sequence>
<dbReference type="InterPro" id="IPR054549">
    <property type="entry name" value="UVB_sens_RUS_dom"/>
</dbReference>